<feature type="compositionally biased region" description="Basic and acidic residues" evidence="1">
    <location>
        <begin position="32"/>
        <end position="52"/>
    </location>
</feature>
<accession>A0A8T1V809</accession>
<gene>
    <name evidence="2" type="ORF">PHYPSEUDO_014059</name>
</gene>
<evidence type="ECO:0000256" key="1">
    <source>
        <dbReference type="SAM" id="MobiDB-lite"/>
    </source>
</evidence>
<organism evidence="2 3">
    <name type="scientific">Phytophthora pseudosyringae</name>
    <dbReference type="NCBI Taxonomy" id="221518"/>
    <lineage>
        <taxon>Eukaryota</taxon>
        <taxon>Sar</taxon>
        <taxon>Stramenopiles</taxon>
        <taxon>Oomycota</taxon>
        <taxon>Peronosporomycetes</taxon>
        <taxon>Peronosporales</taxon>
        <taxon>Peronosporaceae</taxon>
        <taxon>Phytophthora</taxon>
    </lineage>
</organism>
<dbReference type="Proteomes" id="UP000694044">
    <property type="component" value="Unassembled WGS sequence"/>
</dbReference>
<dbReference type="EMBL" id="JAGDFM010000771">
    <property type="protein sequence ID" value="KAG7376218.1"/>
    <property type="molecule type" value="Genomic_DNA"/>
</dbReference>
<dbReference type="AlphaFoldDB" id="A0A8T1V809"/>
<name>A0A8T1V809_9STRA</name>
<evidence type="ECO:0000313" key="3">
    <source>
        <dbReference type="Proteomes" id="UP000694044"/>
    </source>
</evidence>
<comment type="caution">
    <text evidence="2">The sequence shown here is derived from an EMBL/GenBank/DDBJ whole genome shotgun (WGS) entry which is preliminary data.</text>
</comment>
<protein>
    <submittedName>
        <fullName evidence="2">Uncharacterized protein</fullName>
    </submittedName>
</protein>
<feature type="compositionally biased region" description="Basic and acidic residues" evidence="1">
    <location>
        <begin position="122"/>
        <end position="132"/>
    </location>
</feature>
<feature type="region of interest" description="Disordered" evidence="1">
    <location>
        <begin position="108"/>
        <end position="132"/>
    </location>
</feature>
<sequence>MHKDAAAQDGRRAAIYVATVRPAMAGTLSIGAKHEEKEQHEDEHREDQRQTEEGAGSDTKNVTLTSRGDWREYAATDARTNTVLATTTEMQVVTLAATSLMTAAATSTATSATIPGDSEQCVDLRDESLEDE</sequence>
<evidence type="ECO:0000313" key="2">
    <source>
        <dbReference type="EMBL" id="KAG7376218.1"/>
    </source>
</evidence>
<proteinExistence type="predicted"/>
<keyword evidence="3" id="KW-1185">Reference proteome</keyword>
<feature type="region of interest" description="Disordered" evidence="1">
    <location>
        <begin position="27"/>
        <end position="78"/>
    </location>
</feature>
<reference evidence="2" key="1">
    <citation type="submission" date="2021-02" db="EMBL/GenBank/DDBJ databases">
        <authorList>
            <person name="Palmer J.M."/>
        </authorList>
    </citation>
    <scope>NUCLEOTIDE SEQUENCE</scope>
    <source>
        <strain evidence="2">SCRP734</strain>
    </source>
</reference>